<reference evidence="16 17" key="1">
    <citation type="submission" date="2013-02" db="EMBL/GenBank/DDBJ databases">
        <title>The Genome Sequence of Acinetobacter soli NIPH 2899.</title>
        <authorList>
            <consortium name="The Broad Institute Genome Sequencing Platform"/>
            <consortium name="The Broad Institute Genome Sequencing Center for Infectious Disease"/>
            <person name="Cerqueira G."/>
            <person name="Feldgarden M."/>
            <person name="Courvalin P."/>
            <person name="Perichon B."/>
            <person name="Grillot-Courvalin C."/>
            <person name="Clermont D."/>
            <person name="Rocha E."/>
            <person name="Yoon E.-J."/>
            <person name="Nemec A."/>
            <person name="Walker B."/>
            <person name="Young S.K."/>
            <person name="Zeng Q."/>
            <person name="Gargeya S."/>
            <person name="Fitzgerald M."/>
            <person name="Haas B."/>
            <person name="Abouelleil A."/>
            <person name="Alvarado L."/>
            <person name="Arachchi H.M."/>
            <person name="Berlin A.M."/>
            <person name="Chapman S.B."/>
            <person name="Dewar J."/>
            <person name="Goldberg J."/>
            <person name="Griggs A."/>
            <person name="Gujja S."/>
            <person name="Hansen M."/>
            <person name="Howarth C."/>
            <person name="Imamovic A."/>
            <person name="Larimer J."/>
            <person name="McCowan C."/>
            <person name="Murphy C."/>
            <person name="Neiman D."/>
            <person name="Pearson M."/>
            <person name="Priest M."/>
            <person name="Roberts A."/>
            <person name="Saif S."/>
            <person name="Shea T."/>
            <person name="Sisk P."/>
            <person name="Sykes S."/>
            <person name="Wortman J."/>
            <person name="Nusbaum C."/>
            <person name="Birren B."/>
        </authorList>
    </citation>
    <scope>NUCLEOTIDE SEQUENCE [LARGE SCALE GENOMIC DNA]</scope>
    <source>
        <strain evidence="16 17">NIPH 2899</strain>
    </source>
</reference>
<dbReference type="Gene3D" id="2.170.130.10">
    <property type="entry name" value="TonB-dependent receptor, plug domain"/>
    <property type="match status" value="1"/>
</dbReference>
<name>A0ABP2U393_9GAMM</name>
<dbReference type="InterPro" id="IPR012910">
    <property type="entry name" value="Plug_dom"/>
</dbReference>
<dbReference type="InterPro" id="IPR036942">
    <property type="entry name" value="Beta-barrel_TonB_sf"/>
</dbReference>
<evidence type="ECO:0000256" key="12">
    <source>
        <dbReference type="SAM" id="MobiDB-lite"/>
    </source>
</evidence>
<dbReference type="InterPro" id="IPR037066">
    <property type="entry name" value="Plug_dom_sf"/>
</dbReference>
<evidence type="ECO:0000313" key="17">
    <source>
        <dbReference type="Proteomes" id="UP000018433"/>
    </source>
</evidence>
<dbReference type="InterPro" id="IPR010105">
    <property type="entry name" value="TonB_sidphr_rcpt"/>
</dbReference>
<evidence type="ECO:0000256" key="6">
    <source>
        <dbReference type="ARBA" id="ARBA00023077"/>
    </source>
</evidence>
<dbReference type="CDD" id="cd01347">
    <property type="entry name" value="ligand_gated_channel"/>
    <property type="match status" value="1"/>
</dbReference>
<dbReference type="EMBL" id="APPV01000011">
    <property type="protein sequence ID" value="ENV59263.1"/>
    <property type="molecule type" value="Genomic_DNA"/>
</dbReference>
<keyword evidence="4 10" id="KW-1134">Transmembrane beta strand</keyword>
<feature type="region of interest" description="Disordered" evidence="12">
    <location>
        <begin position="43"/>
        <end position="63"/>
    </location>
</feature>
<feature type="domain" description="TonB-dependent receptor plug" evidence="15">
    <location>
        <begin position="59"/>
        <end position="157"/>
    </location>
</feature>
<keyword evidence="5 10" id="KW-0812">Transmembrane</keyword>
<evidence type="ECO:0000259" key="14">
    <source>
        <dbReference type="Pfam" id="PF00593"/>
    </source>
</evidence>
<keyword evidence="9 10" id="KW-0998">Cell outer membrane</keyword>
<dbReference type="PANTHER" id="PTHR32552">
    <property type="entry name" value="FERRICHROME IRON RECEPTOR-RELATED"/>
    <property type="match status" value="1"/>
</dbReference>
<keyword evidence="6 11" id="KW-0798">TonB box</keyword>
<dbReference type="Proteomes" id="UP000018433">
    <property type="component" value="Unassembled WGS sequence"/>
</dbReference>
<proteinExistence type="inferred from homology"/>
<keyword evidence="13" id="KW-0732">Signal</keyword>
<evidence type="ECO:0000256" key="1">
    <source>
        <dbReference type="ARBA" id="ARBA00004571"/>
    </source>
</evidence>
<feature type="compositionally biased region" description="Polar residues" evidence="12">
    <location>
        <begin position="49"/>
        <end position="63"/>
    </location>
</feature>
<protein>
    <recommendedName>
        <fullName evidence="18">TonB-dependent siderophore receptor</fullName>
    </recommendedName>
</protein>
<evidence type="ECO:0000259" key="15">
    <source>
        <dbReference type="Pfam" id="PF07715"/>
    </source>
</evidence>
<dbReference type="PANTHER" id="PTHR32552:SF90">
    <property type="entry name" value="METAL-PSEUDOPALINE RECEPTOR CNTO"/>
    <property type="match status" value="1"/>
</dbReference>
<evidence type="ECO:0000256" key="7">
    <source>
        <dbReference type="ARBA" id="ARBA00023136"/>
    </source>
</evidence>
<dbReference type="Pfam" id="PF07715">
    <property type="entry name" value="Plug"/>
    <property type="match status" value="1"/>
</dbReference>
<dbReference type="Gene3D" id="2.40.170.20">
    <property type="entry name" value="TonB-dependent receptor, beta-barrel domain"/>
    <property type="match status" value="1"/>
</dbReference>
<evidence type="ECO:0000256" key="13">
    <source>
        <dbReference type="SAM" id="SignalP"/>
    </source>
</evidence>
<feature type="domain" description="TonB-dependent receptor-like beta-barrel" evidence="14">
    <location>
        <begin position="231"/>
        <end position="669"/>
    </location>
</feature>
<comment type="subcellular location">
    <subcellularLocation>
        <location evidence="1 10">Cell outer membrane</location>
        <topology evidence="1 10">Multi-pass membrane protein</topology>
    </subcellularLocation>
</comment>
<evidence type="ECO:0000256" key="11">
    <source>
        <dbReference type="RuleBase" id="RU003357"/>
    </source>
</evidence>
<evidence type="ECO:0000256" key="9">
    <source>
        <dbReference type="ARBA" id="ARBA00023237"/>
    </source>
</evidence>
<evidence type="ECO:0008006" key="18">
    <source>
        <dbReference type="Google" id="ProtNLM"/>
    </source>
</evidence>
<sequence>MFKVSFQYLCLLSVGMYSHTHAQDQINQLPVIMLQSQSDQAHTYHVKTSDSATRTDTPLKDTPQSVSVISPAILKDLAPSRLTEALDVVGVGRGNNFGGQGLTTYTVRGFTSGEYFRNGFPINRGYPNAPNPYNVERIDVLRGPASSLYGRTDPGGTFNITSKTPNTEHTTILGAGLDSEGLYQATLDTTGAMNTDKTLTYRLNIAGENGETYRDHVKSKRFSIAPVLQWTPSDYTKLTFEADILRNRHPLDRGFTRYPNQQTTYFDSKEYWWESGKQRNLLYNNNDMLQLRLEHQLNDDWTLNVGGQYLNGELYGYAVEASGLKANTDGQVIKRNYNWRRLDWIDKNIQANVQGKFNLFNMQHTLVTGVEAEQYDYKSYIIRSSGNNFDLDITNPIYGASLPALDSPALDDREKLRSLAYFVQDQIDLNDRLKTLIGMRYEHYQHEYTNHLNQSQWSKDFNALVPRIGLVYSLTDQWNVYGNISQSFKPNTGSDRFGQGFDPEKGMSYEIGSKLQLLDDRLAFDSAIFFVKKKNVLTPDPVNINKSVAAGEVQSEGFELNLSGHITPQWKAIANYTYSDTEVVKDNILLKGTRLANIPKNTLNLLTVYDFDSGILNGLGLGINQRFISDRKGQTSNTTYDMKAYAVTDLIAYYNVSKALRLNASVKNIFDKKYDDSAFNAYVYPGQTRLLQVGLNYQF</sequence>
<evidence type="ECO:0000256" key="8">
    <source>
        <dbReference type="ARBA" id="ARBA00023170"/>
    </source>
</evidence>
<evidence type="ECO:0000256" key="5">
    <source>
        <dbReference type="ARBA" id="ARBA00022692"/>
    </source>
</evidence>
<organism evidence="16 17">
    <name type="scientific">Acinetobacter soli NIPH 2899</name>
    <dbReference type="NCBI Taxonomy" id="1217677"/>
    <lineage>
        <taxon>Bacteria</taxon>
        <taxon>Pseudomonadati</taxon>
        <taxon>Pseudomonadota</taxon>
        <taxon>Gammaproteobacteria</taxon>
        <taxon>Moraxellales</taxon>
        <taxon>Moraxellaceae</taxon>
        <taxon>Acinetobacter</taxon>
    </lineage>
</organism>
<accession>A0ABP2U393</accession>
<dbReference type="NCBIfam" id="TIGR01783">
    <property type="entry name" value="TonB-siderophor"/>
    <property type="match status" value="1"/>
</dbReference>
<keyword evidence="17" id="KW-1185">Reference proteome</keyword>
<feature type="chain" id="PRO_5046534210" description="TonB-dependent siderophore receptor" evidence="13">
    <location>
        <begin position="23"/>
        <end position="699"/>
    </location>
</feature>
<comment type="caution">
    <text evidence="16">The sequence shown here is derived from an EMBL/GenBank/DDBJ whole genome shotgun (WGS) entry which is preliminary data.</text>
</comment>
<evidence type="ECO:0000256" key="2">
    <source>
        <dbReference type="ARBA" id="ARBA00009810"/>
    </source>
</evidence>
<evidence type="ECO:0000256" key="10">
    <source>
        <dbReference type="PROSITE-ProRule" id="PRU01360"/>
    </source>
</evidence>
<comment type="similarity">
    <text evidence="2 10 11">Belongs to the TonB-dependent receptor family.</text>
</comment>
<dbReference type="InterPro" id="IPR000531">
    <property type="entry name" value="Beta-barrel_TonB"/>
</dbReference>
<dbReference type="Pfam" id="PF00593">
    <property type="entry name" value="TonB_dep_Rec_b-barrel"/>
    <property type="match status" value="1"/>
</dbReference>
<dbReference type="SUPFAM" id="SSF56935">
    <property type="entry name" value="Porins"/>
    <property type="match status" value="1"/>
</dbReference>
<keyword evidence="7 10" id="KW-0472">Membrane</keyword>
<evidence type="ECO:0000256" key="3">
    <source>
        <dbReference type="ARBA" id="ARBA00022448"/>
    </source>
</evidence>
<dbReference type="InterPro" id="IPR039426">
    <property type="entry name" value="TonB-dep_rcpt-like"/>
</dbReference>
<feature type="signal peptide" evidence="13">
    <location>
        <begin position="1"/>
        <end position="22"/>
    </location>
</feature>
<keyword evidence="3 10" id="KW-0813">Transport</keyword>
<evidence type="ECO:0000256" key="4">
    <source>
        <dbReference type="ARBA" id="ARBA00022452"/>
    </source>
</evidence>
<gene>
    <name evidence="16" type="ORF">F950_01806</name>
</gene>
<evidence type="ECO:0000313" key="16">
    <source>
        <dbReference type="EMBL" id="ENV59263.1"/>
    </source>
</evidence>
<keyword evidence="8" id="KW-0675">Receptor</keyword>
<dbReference type="PROSITE" id="PS52016">
    <property type="entry name" value="TONB_DEPENDENT_REC_3"/>
    <property type="match status" value="1"/>
</dbReference>